<protein>
    <submittedName>
        <fullName evidence="2">Uncharacterized protein</fullName>
    </submittedName>
</protein>
<gene>
    <name evidence="2" type="primary">ORF126133</name>
</gene>
<proteinExistence type="predicted"/>
<feature type="compositionally biased region" description="Basic and acidic residues" evidence="1">
    <location>
        <begin position="24"/>
        <end position="42"/>
    </location>
</feature>
<accession>A0A0B7AKC5</accession>
<organism evidence="2">
    <name type="scientific">Arion vulgaris</name>
    <dbReference type="NCBI Taxonomy" id="1028688"/>
    <lineage>
        <taxon>Eukaryota</taxon>
        <taxon>Metazoa</taxon>
        <taxon>Spiralia</taxon>
        <taxon>Lophotrochozoa</taxon>
        <taxon>Mollusca</taxon>
        <taxon>Gastropoda</taxon>
        <taxon>Heterobranchia</taxon>
        <taxon>Euthyneura</taxon>
        <taxon>Panpulmonata</taxon>
        <taxon>Eupulmonata</taxon>
        <taxon>Stylommatophora</taxon>
        <taxon>Helicina</taxon>
        <taxon>Arionoidea</taxon>
        <taxon>Arionidae</taxon>
        <taxon>Arion</taxon>
    </lineage>
</organism>
<name>A0A0B7AKC5_9EUPU</name>
<reference evidence="2" key="1">
    <citation type="submission" date="2014-12" db="EMBL/GenBank/DDBJ databases">
        <title>Insight into the proteome of Arion vulgaris.</title>
        <authorList>
            <person name="Aradska J."/>
            <person name="Bulat T."/>
            <person name="Smidak R."/>
            <person name="Sarate P."/>
            <person name="Gangsoo J."/>
            <person name="Sialana F."/>
            <person name="Bilban M."/>
            <person name="Lubec G."/>
        </authorList>
    </citation>
    <scope>NUCLEOTIDE SEQUENCE</scope>
    <source>
        <tissue evidence="2">Skin</tissue>
    </source>
</reference>
<evidence type="ECO:0000256" key="1">
    <source>
        <dbReference type="SAM" id="MobiDB-lite"/>
    </source>
</evidence>
<dbReference type="AlphaFoldDB" id="A0A0B7AKC5"/>
<evidence type="ECO:0000313" key="2">
    <source>
        <dbReference type="EMBL" id="CEK81459.1"/>
    </source>
</evidence>
<feature type="non-terminal residue" evidence="2">
    <location>
        <position position="1"/>
    </location>
</feature>
<feature type="region of interest" description="Disordered" evidence="1">
    <location>
        <begin position="1"/>
        <end position="42"/>
    </location>
</feature>
<dbReference type="EMBL" id="HACG01034594">
    <property type="protein sequence ID" value="CEK81459.1"/>
    <property type="molecule type" value="Transcribed_RNA"/>
</dbReference>
<sequence>DHISRLPIESASKKGNADEAQCIQDKRWSTQQGDHRNNRDNERHHIQSILKNQFYKSLLILIP</sequence>